<evidence type="ECO:0000313" key="3">
    <source>
        <dbReference type="Proteomes" id="UP000824469"/>
    </source>
</evidence>
<comment type="caution">
    <text evidence="2">The sequence shown here is derived from an EMBL/GenBank/DDBJ whole genome shotgun (WGS) entry which is preliminary data.</text>
</comment>
<evidence type="ECO:0000256" key="1">
    <source>
        <dbReference type="SAM" id="MobiDB-lite"/>
    </source>
</evidence>
<gene>
    <name evidence="2" type="ORF">KI387_044525</name>
</gene>
<evidence type="ECO:0000313" key="2">
    <source>
        <dbReference type="EMBL" id="KAH9316787.1"/>
    </source>
</evidence>
<dbReference type="Proteomes" id="UP000824469">
    <property type="component" value="Unassembled WGS sequence"/>
</dbReference>
<sequence length="97" mass="11492">YRSWATPILYKEYEACLNIEGIMDRAHTPPRRERPDPDALFSGMDQDSHQEMIQTMRQLMENLTMDRARNRHDRRERSASIASIHRRHSRVPTELGS</sequence>
<reference evidence="2 3" key="1">
    <citation type="journal article" date="2021" name="Nat. Plants">
        <title>The Taxus genome provides insights into paclitaxel biosynthesis.</title>
        <authorList>
            <person name="Xiong X."/>
            <person name="Gou J."/>
            <person name="Liao Q."/>
            <person name="Li Y."/>
            <person name="Zhou Q."/>
            <person name="Bi G."/>
            <person name="Li C."/>
            <person name="Du R."/>
            <person name="Wang X."/>
            <person name="Sun T."/>
            <person name="Guo L."/>
            <person name="Liang H."/>
            <person name="Lu P."/>
            <person name="Wu Y."/>
            <person name="Zhang Z."/>
            <person name="Ro D.K."/>
            <person name="Shang Y."/>
            <person name="Huang S."/>
            <person name="Yan J."/>
        </authorList>
    </citation>
    <scope>NUCLEOTIDE SEQUENCE [LARGE SCALE GENOMIC DNA]</scope>
    <source>
        <strain evidence="2">Ta-2019</strain>
    </source>
</reference>
<protein>
    <submittedName>
        <fullName evidence="2">Uncharacterized protein</fullName>
    </submittedName>
</protein>
<name>A0AA38G643_TAXCH</name>
<dbReference type="AlphaFoldDB" id="A0AA38G643"/>
<accession>A0AA38G643</accession>
<keyword evidence="3" id="KW-1185">Reference proteome</keyword>
<proteinExistence type="predicted"/>
<feature type="compositionally biased region" description="Basic and acidic residues" evidence="1">
    <location>
        <begin position="66"/>
        <end position="78"/>
    </location>
</feature>
<dbReference type="EMBL" id="JAHRHJ020000005">
    <property type="protein sequence ID" value="KAH9316787.1"/>
    <property type="molecule type" value="Genomic_DNA"/>
</dbReference>
<organism evidence="2 3">
    <name type="scientific">Taxus chinensis</name>
    <name type="common">Chinese yew</name>
    <name type="synonym">Taxus wallichiana var. chinensis</name>
    <dbReference type="NCBI Taxonomy" id="29808"/>
    <lineage>
        <taxon>Eukaryota</taxon>
        <taxon>Viridiplantae</taxon>
        <taxon>Streptophyta</taxon>
        <taxon>Embryophyta</taxon>
        <taxon>Tracheophyta</taxon>
        <taxon>Spermatophyta</taxon>
        <taxon>Pinopsida</taxon>
        <taxon>Pinidae</taxon>
        <taxon>Conifers II</taxon>
        <taxon>Cupressales</taxon>
        <taxon>Taxaceae</taxon>
        <taxon>Taxus</taxon>
    </lineage>
</organism>
<feature type="non-terminal residue" evidence="2">
    <location>
        <position position="1"/>
    </location>
</feature>
<feature type="region of interest" description="Disordered" evidence="1">
    <location>
        <begin position="66"/>
        <end position="97"/>
    </location>
</feature>
<feature type="non-terminal residue" evidence="2">
    <location>
        <position position="97"/>
    </location>
</feature>